<comment type="caution">
    <text evidence="1">The sequence shown here is derived from an EMBL/GenBank/DDBJ whole genome shotgun (WGS) entry which is preliminary data.</text>
</comment>
<evidence type="ECO:0000313" key="2">
    <source>
        <dbReference type="Proteomes" id="UP000037510"/>
    </source>
</evidence>
<reference evidence="1 2" key="1">
    <citation type="journal article" date="2015" name="Genome Biol. Evol.">
        <title>The genome of winter moth (Operophtera brumata) provides a genomic perspective on sexual dimorphism and phenology.</title>
        <authorList>
            <person name="Derks M.F."/>
            <person name="Smit S."/>
            <person name="Salis L."/>
            <person name="Schijlen E."/>
            <person name="Bossers A."/>
            <person name="Mateman C."/>
            <person name="Pijl A.S."/>
            <person name="de Ridder D."/>
            <person name="Groenen M.A."/>
            <person name="Visser M.E."/>
            <person name="Megens H.J."/>
        </authorList>
    </citation>
    <scope>NUCLEOTIDE SEQUENCE [LARGE SCALE GENOMIC DNA]</scope>
    <source>
        <strain evidence="1">WM2013NL</strain>
        <tissue evidence="1">Head and thorax</tissue>
    </source>
</reference>
<gene>
    <name evidence="1" type="ORF">OBRU01_02528</name>
</gene>
<organism evidence="1 2">
    <name type="scientific">Operophtera brumata</name>
    <name type="common">Winter moth</name>
    <name type="synonym">Phalaena brumata</name>
    <dbReference type="NCBI Taxonomy" id="104452"/>
    <lineage>
        <taxon>Eukaryota</taxon>
        <taxon>Metazoa</taxon>
        <taxon>Ecdysozoa</taxon>
        <taxon>Arthropoda</taxon>
        <taxon>Hexapoda</taxon>
        <taxon>Insecta</taxon>
        <taxon>Pterygota</taxon>
        <taxon>Neoptera</taxon>
        <taxon>Endopterygota</taxon>
        <taxon>Lepidoptera</taxon>
        <taxon>Glossata</taxon>
        <taxon>Ditrysia</taxon>
        <taxon>Geometroidea</taxon>
        <taxon>Geometridae</taxon>
        <taxon>Larentiinae</taxon>
        <taxon>Operophtera</taxon>
    </lineage>
</organism>
<proteinExistence type="predicted"/>
<accession>A0A0L7LQW2</accession>
<evidence type="ECO:0000313" key="1">
    <source>
        <dbReference type="EMBL" id="KOB77794.1"/>
    </source>
</evidence>
<keyword evidence="2" id="KW-1185">Reference proteome</keyword>
<dbReference type="Proteomes" id="UP000037510">
    <property type="component" value="Unassembled WGS sequence"/>
</dbReference>
<dbReference type="AlphaFoldDB" id="A0A0L7LQW2"/>
<name>A0A0L7LQW2_OPEBR</name>
<sequence length="145" mass="16022">MSLWDKESRVRGHFTLAEEVRSPRLIAAAQLQAFMLTITEVMIEENVISASCSVTVSVYLVCEYAIQYSMLCGIRRTEPRESSATVGACQIWHKASRGHLAFTPLGAETRRSPNAIRVRTGSTCGASHYFGKEIAPLSELHHGLL</sequence>
<protein>
    <submittedName>
        <fullName evidence="1">Uncharacterized protein</fullName>
    </submittedName>
</protein>
<dbReference type="EMBL" id="JTDY01000305">
    <property type="protein sequence ID" value="KOB77794.1"/>
    <property type="molecule type" value="Genomic_DNA"/>
</dbReference>